<dbReference type="InterPro" id="IPR025296">
    <property type="entry name" value="DUF4158"/>
</dbReference>
<dbReference type="EMBL" id="FMSH01000429">
    <property type="protein sequence ID" value="SCU88829.1"/>
    <property type="molecule type" value="Genomic_DNA"/>
</dbReference>
<protein>
    <submittedName>
        <fullName evidence="2">Transposase</fullName>
    </submittedName>
</protein>
<name>A0A1K0IME4_CUPNE</name>
<organism evidence="2">
    <name type="scientific">Cupriavidus necator</name>
    <name type="common">Alcaligenes eutrophus</name>
    <name type="synonym">Ralstonia eutropha</name>
    <dbReference type="NCBI Taxonomy" id="106590"/>
    <lineage>
        <taxon>Bacteria</taxon>
        <taxon>Pseudomonadati</taxon>
        <taxon>Pseudomonadota</taxon>
        <taxon>Betaproteobacteria</taxon>
        <taxon>Burkholderiales</taxon>
        <taxon>Burkholderiaceae</taxon>
        <taxon>Cupriavidus</taxon>
    </lineage>
</organism>
<dbReference type="AlphaFoldDB" id="A0A1K0IME4"/>
<accession>A0A1K0IME4</accession>
<evidence type="ECO:0000313" key="2">
    <source>
        <dbReference type="EMBL" id="SCU88829.1"/>
    </source>
</evidence>
<proteinExistence type="predicted"/>
<gene>
    <name evidence="2" type="ORF">CNECB9_4850012</name>
</gene>
<feature type="domain" description="DUF4158" evidence="1">
    <location>
        <begin position="4"/>
        <end position="166"/>
    </location>
</feature>
<sequence>MATVERTAYPRFPKVFSTKELQACYTPDAEELEWATRSTRGQGPRLGLLVLLKVFQQLHYFPNLDSIPVVVIDHVRASASLAPDAAFGYDRKLSPTLYRHYTAVREFLGVQPYIGTDANEVTIRAAREAAETMDQQVDIINATIDALILHQVELPAFSTLGNIAEQIHTRTQTALFRRVARRLSDEERQRLDRLLTREFTNRLTAYNNIKRHARRPSRKHLNLLIEHLTLLDGLGDFSRAIAGVPASKLRSLASQAMSLDAANLREILPEKRYTLIVALLNHMRVRTRDDLAEMFIRRMGAIHKRARDEMERIQSRQRAQMEKLVTLLDGVVDIVADGQDDALIGRQVRRFLAPSGDLEPLRESCAEVRAFSGNNYLPLLWRHFRAHRSVMLRLAQVLEWESTSQSRTLLAALAVVLVVCVKRIASYSAWRGRV</sequence>
<evidence type="ECO:0000259" key="1">
    <source>
        <dbReference type="Pfam" id="PF13700"/>
    </source>
</evidence>
<reference evidence="2" key="1">
    <citation type="submission" date="2016-09" db="EMBL/GenBank/DDBJ databases">
        <authorList>
            <person name="Capua I."/>
            <person name="De Benedictis P."/>
            <person name="Joannis T."/>
            <person name="Lombin L.H."/>
            <person name="Cattoli G."/>
        </authorList>
    </citation>
    <scope>NUCLEOTIDE SEQUENCE</scope>
    <source>
        <strain evidence="2">B9</strain>
    </source>
</reference>
<dbReference type="Pfam" id="PF13700">
    <property type="entry name" value="DUF4158"/>
    <property type="match status" value="1"/>
</dbReference>